<organism evidence="1 2">
    <name type="scientific">Populus alba</name>
    <name type="common">White poplar</name>
    <dbReference type="NCBI Taxonomy" id="43335"/>
    <lineage>
        <taxon>Eukaryota</taxon>
        <taxon>Viridiplantae</taxon>
        <taxon>Streptophyta</taxon>
        <taxon>Embryophyta</taxon>
        <taxon>Tracheophyta</taxon>
        <taxon>Spermatophyta</taxon>
        <taxon>Magnoliopsida</taxon>
        <taxon>eudicotyledons</taxon>
        <taxon>Gunneridae</taxon>
        <taxon>Pentapetalae</taxon>
        <taxon>rosids</taxon>
        <taxon>fabids</taxon>
        <taxon>Malpighiales</taxon>
        <taxon>Salicaceae</taxon>
        <taxon>Saliceae</taxon>
        <taxon>Populus</taxon>
    </lineage>
</organism>
<keyword evidence="2" id="KW-1185">Reference proteome</keyword>
<reference evidence="1 2" key="1">
    <citation type="journal article" date="2024" name="Plant Biotechnol. J.">
        <title>Genome and CRISPR/Cas9 system of a widespread forest tree (Populus alba) in the world.</title>
        <authorList>
            <person name="Liu Y.J."/>
            <person name="Jiang P.F."/>
            <person name="Han X.M."/>
            <person name="Li X.Y."/>
            <person name="Wang H.M."/>
            <person name="Wang Y.J."/>
            <person name="Wang X.X."/>
            <person name="Zeng Q.Y."/>
        </authorList>
    </citation>
    <scope>NUCLEOTIDE SEQUENCE [LARGE SCALE GENOMIC DNA]</scope>
    <source>
        <strain evidence="2">cv. PAL-ZL1</strain>
    </source>
</reference>
<comment type="caution">
    <text evidence="1">The sequence shown here is derived from an EMBL/GenBank/DDBJ whole genome shotgun (WGS) entry which is preliminary data.</text>
</comment>
<name>A0ACC4C4S6_POPAL</name>
<dbReference type="EMBL" id="RCHU02000006">
    <property type="protein sequence ID" value="KAL3585933.1"/>
    <property type="molecule type" value="Genomic_DNA"/>
</dbReference>
<gene>
    <name evidence="1" type="ORF">D5086_012800</name>
</gene>
<evidence type="ECO:0000313" key="1">
    <source>
        <dbReference type="EMBL" id="KAL3585933.1"/>
    </source>
</evidence>
<accession>A0ACC4C4S6</accession>
<sequence>MSLLLALMVGLFDNLYPKIEAQFRRMLLGQWLDCTSTKREASTSFVEGSLNAGKSRHMALNKVFITFLQPHKYSKLQAMTSNRM</sequence>
<evidence type="ECO:0000313" key="2">
    <source>
        <dbReference type="Proteomes" id="UP000309997"/>
    </source>
</evidence>
<protein>
    <submittedName>
        <fullName evidence="1">Uncharacterized protein</fullName>
    </submittedName>
</protein>
<dbReference type="Proteomes" id="UP000309997">
    <property type="component" value="Unassembled WGS sequence"/>
</dbReference>
<proteinExistence type="predicted"/>